<name>A0A132NNU3_GIAIN</name>
<keyword evidence="2" id="KW-0689">Ribosomal protein</keyword>
<accession>A0A132NNU3</accession>
<feature type="transmembrane region" description="Helical" evidence="1">
    <location>
        <begin position="19"/>
        <end position="37"/>
    </location>
</feature>
<evidence type="ECO:0000256" key="1">
    <source>
        <dbReference type="SAM" id="Phobius"/>
    </source>
</evidence>
<dbReference type="AlphaFoldDB" id="A0A132NNU3"/>
<sequence>MRLVAGTYSGNACDYKDNIIRILSAIELIIAIVSSYINRLYF</sequence>
<proteinExistence type="predicted"/>
<keyword evidence="2" id="KW-0687">Ribonucleoprotein</keyword>
<evidence type="ECO:0000313" key="3">
    <source>
        <dbReference type="Proteomes" id="UP000070089"/>
    </source>
</evidence>
<comment type="caution">
    <text evidence="2">The sequence shown here is derived from an EMBL/GenBank/DDBJ whole genome shotgun (WGS) entry which is preliminary data.</text>
</comment>
<dbReference type="EMBL" id="JXTI01000158">
    <property type="protein sequence ID" value="KWX11760.1"/>
    <property type="molecule type" value="Genomic_DNA"/>
</dbReference>
<keyword evidence="1" id="KW-0812">Transmembrane</keyword>
<organism evidence="2 3">
    <name type="scientific">Giardia duodenalis assemblage B</name>
    <dbReference type="NCBI Taxonomy" id="1394984"/>
    <lineage>
        <taxon>Eukaryota</taxon>
        <taxon>Metamonada</taxon>
        <taxon>Diplomonadida</taxon>
        <taxon>Hexamitidae</taxon>
        <taxon>Giardiinae</taxon>
        <taxon>Giardia</taxon>
    </lineage>
</organism>
<reference evidence="2 3" key="1">
    <citation type="journal article" date="2015" name="Mol. Biochem. Parasitol.">
        <title>Identification of polymorphic genes for use in assemblage B genotyping assays through comparative genomics of multiple assemblage B Giardia duodenalis isolates.</title>
        <authorList>
            <person name="Wielinga C."/>
            <person name="Thompson R.C."/>
            <person name="Monis P."/>
            <person name="Ryan U."/>
        </authorList>
    </citation>
    <scope>NUCLEOTIDE SEQUENCE [LARGE SCALE GENOMIC DNA]</scope>
    <source>
        <strain evidence="2 3">BAH15c1</strain>
    </source>
</reference>
<evidence type="ECO:0000313" key="2">
    <source>
        <dbReference type="EMBL" id="KWX11760.1"/>
    </source>
</evidence>
<keyword evidence="1" id="KW-0472">Membrane</keyword>
<dbReference type="Proteomes" id="UP000070089">
    <property type="component" value="Unassembled WGS sequence"/>
</dbReference>
<dbReference type="VEuPathDB" id="GiardiaDB:QR46_4288"/>
<dbReference type="GO" id="GO:0005840">
    <property type="term" value="C:ribosome"/>
    <property type="evidence" value="ECO:0007669"/>
    <property type="project" value="UniProtKB-KW"/>
</dbReference>
<keyword evidence="1" id="KW-1133">Transmembrane helix</keyword>
<gene>
    <name evidence="2" type="ORF">QR46_4288</name>
</gene>
<protein>
    <submittedName>
        <fullName evidence="2">SSU ribosomal protein S8E</fullName>
    </submittedName>
</protein>